<gene>
    <name evidence="8" type="primary">LOC108707579</name>
</gene>
<dbReference type="GO" id="GO:0005524">
    <property type="term" value="F:ATP binding"/>
    <property type="evidence" value="ECO:0007669"/>
    <property type="project" value="UniProtKB-KW"/>
</dbReference>
<dbReference type="CTD" id="108707579"/>
<dbReference type="Gene3D" id="3.30.930.10">
    <property type="entry name" value="Bira Bifunctional Protein, Domain 2"/>
    <property type="match status" value="1"/>
</dbReference>
<keyword evidence="7" id="KW-1185">Reference proteome</keyword>
<sequence length="178" mass="20330">MESLFETTTTALLARCPEDINFSWAEGKRTKCGLFLPKVFSTPGILEKLLQNKFIVMSYTEAIYVLKKSECLFQYNPEWGCDLQTEHEKYLVKHCGEIPVFLINYPLELKPFYAQDNEDGPQQTAAAVDLLVPGIGELFGGSLREERPYILQQRLDIFFCLEGDDPSCDARFLLLAFL</sequence>
<dbReference type="GO" id="GO:0004816">
    <property type="term" value="F:asparagine-tRNA ligase activity"/>
    <property type="evidence" value="ECO:0007669"/>
    <property type="project" value="TreeGrafter"/>
</dbReference>
<dbReference type="InterPro" id="IPR045864">
    <property type="entry name" value="aa-tRNA-synth_II/BPL/LPL"/>
</dbReference>
<dbReference type="PANTHER" id="PTHR22594">
    <property type="entry name" value="ASPARTYL/LYSYL-TRNA SYNTHETASE"/>
    <property type="match status" value="1"/>
</dbReference>
<evidence type="ECO:0000256" key="1">
    <source>
        <dbReference type="ARBA" id="ARBA00022598"/>
    </source>
</evidence>
<dbReference type="RefSeq" id="XP_018101062.2">
    <property type="nucleotide sequence ID" value="XM_018245573.2"/>
</dbReference>
<dbReference type="AlphaFoldDB" id="A0A8J0UCW5"/>
<keyword evidence="4" id="KW-0648">Protein biosynthesis</keyword>
<keyword evidence="1 8" id="KW-0436">Ligase</keyword>
<dbReference type="Proteomes" id="UP000186698">
    <property type="component" value="Chromosome 2L"/>
</dbReference>
<evidence type="ECO:0000256" key="3">
    <source>
        <dbReference type="ARBA" id="ARBA00022840"/>
    </source>
</evidence>
<dbReference type="KEGG" id="xla:108707579"/>
<dbReference type="GO" id="GO:0005739">
    <property type="term" value="C:mitochondrion"/>
    <property type="evidence" value="ECO:0007669"/>
    <property type="project" value="TreeGrafter"/>
</dbReference>
<dbReference type="InterPro" id="IPR004364">
    <property type="entry name" value="Aa-tRNA-synt_II"/>
</dbReference>
<evidence type="ECO:0000259" key="6">
    <source>
        <dbReference type="Pfam" id="PF00152"/>
    </source>
</evidence>
<feature type="domain" description="Aminoacyl-tRNA synthetase class II (D/K/N)" evidence="6">
    <location>
        <begin position="49"/>
        <end position="156"/>
    </location>
</feature>
<dbReference type="SUPFAM" id="SSF55681">
    <property type="entry name" value="Class II aaRS and biotin synthetases"/>
    <property type="match status" value="1"/>
</dbReference>
<dbReference type="OrthoDB" id="1931232at2759"/>
<dbReference type="Pfam" id="PF00152">
    <property type="entry name" value="tRNA-synt_2"/>
    <property type="match status" value="1"/>
</dbReference>
<evidence type="ECO:0000256" key="5">
    <source>
        <dbReference type="ARBA" id="ARBA00023146"/>
    </source>
</evidence>
<dbReference type="GO" id="GO:0006421">
    <property type="term" value="P:asparaginyl-tRNA aminoacylation"/>
    <property type="evidence" value="ECO:0007669"/>
    <property type="project" value="TreeGrafter"/>
</dbReference>
<dbReference type="GeneID" id="108707579"/>
<evidence type="ECO:0000256" key="4">
    <source>
        <dbReference type="ARBA" id="ARBA00022917"/>
    </source>
</evidence>
<evidence type="ECO:0000313" key="8">
    <source>
        <dbReference type="RefSeq" id="XP_018101062.2"/>
    </source>
</evidence>
<keyword evidence="5" id="KW-0030">Aminoacyl-tRNA synthetase</keyword>
<accession>A0A8J0UCW5</accession>
<organism evidence="7 8">
    <name type="scientific">Xenopus laevis</name>
    <name type="common">African clawed frog</name>
    <dbReference type="NCBI Taxonomy" id="8355"/>
    <lineage>
        <taxon>Eukaryota</taxon>
        <taxon>Metazoa</taxon>
        <taxon>Chordata</taxon>
        <taxon>Craniata</taxon>
        <taxon>Vertebrata</taxon>
        <taxon>Euteleostomi</taxon>
        <taxon>Amphibia</taxon>
        <taxon>Batrachia</taxon>
        <taxon>Anura</taxon>
        <taxon>Pipoidea</taxon>
        <taxon>Pipidae</taxon>
        <taxon>Xenopodinae</taxon>
        <taxon>Xenopus</taxon>
        <taxon>Xenopus</taxon>
    </lineage>
</organism>
<name>A0A8J0UCW5_XENLA</name>
<protein>
    <submittedName>
        <fullName evidence="8">Probable asparagine--tRNA ligase, mitochondrial</fullName>
    </submittedName>
</protein>
<evidence type="ECO:0000313" key="7">
    <source>
        <dbReference type="Proteomes" id="UP000186698"/>
    </source>
</evidence>
<keyword evidence="3" id="KW-0067">ATP-binding</keyword>
<evidence type="ECO:0000256" key="2">
    <source>
        <dbReference type="ARBA" id="ARBA00022741"/>
    </source>
</evidence>
<proteinExistence type="predicted"/>
<keyword evidence="2" id="KW-0547">Nucleotide-binding</keyword>
<reference evidence="8" key="1">
    <citation type="submission" date="2025-08" db="UniProtKB">
        <authorList>
            <consortium name="RefSeq"/>
        </authorList>
    </citation>
    <scope>IDENTIFICATION</scope>
    <source>
        <strain evidence="8">J_2021</strain>
        <tissue evidence="8">Erythrocytes</tissue>
    </source>
</reference>
<dbReference type="PANTHER" id="PTHR22594:SF34">
    <property type="entry name" value="ASPARAGINE--TRNA LIGASE, MITOCHONDRIAL-RELATED"/>
    <property type="match status" value="1"/>
</dbReference>